<feature type="transmembrane region" description="Helical" evidence="9">
    <location>
        <begin position="187"/>
        <end position="205"/>
    </location>
</feature>
<dbReference type="PROSITE" id="PS00237">
    <property type="entry name" value="G_PROTEIN_RECEP_F1_1"/>
    <property type="match status" value="1"/>
</dbReference>
<evidence type="ECO:0000256" key="5">
    <source>
        <dbReference type="ARBA" id="ARBA00023136"/>
    </source>
</evidence>
<evidence type="ECO:0000259" key="10">
    <source>
        <dbReference type="PROSITE" id="PS50262"/>
    </source>
</evidence>
<dbReference type="EMBL" id="DS470164">
    <property type="protein sequence ID" value="EDO30050.1"/>
    <property type="molecule type" value="Genomic_DNA"/>
</dbReference>
<evidence type="ECO:0000256" key="7">
    <source>
        <dbReference type="ARBA" id="ARBA00023224"/>
    </source>
</evidence>
<evidence type="ECO:0000256" key="6">
    <source>
        <dbReference type="ARBA" id="ARBA00023170"/>
    </source>
</evidence>
<dbReference type="eggNOG" id="KOG3656">
    <property type="taxonomic scope" value="Eukaryota"/>
</dbReference>
<keyword evidence="2 8" id="KW-0812">Transmembrane</keyword>
<dbReference type="Pfam" id="PF00001">
    <property type="entry name" value="7tm_1"/>
    <property type="match status" value="1"/>
</dbReference>
<gene>
    <name evidence="11" type="ORF">NEMVEDRAFT_v1g221092</name>
</gene>
<dbReference type="Gene3D" id="1.20.1070.10">
    <property type="entry name" value="Rhodopsin 7-helix transmembrane proteins"/>
    <property type="match status" value="1"/>
</dbReference>
<reference evidence="11 12" key="1">
    <citation type="journal article" date="2007" name="Science">
        <title>Sea anemone genome reveals ancestral eumetazoan gene repertoire and genomic organization.</title>
        <authorList>
            <person name="Putnam N.H."/>
            <person name="Srivastava M."/>
            <person name="Hellsten U."/>
            <person name="Dirks B."/>
            <person name="Chapman J."/>
            <person name="Salamov A."/>
            <person name="Terry A."/>
            <person name="Shapiro H."/>
            <person name="Lindquist E."/>
            <person name="Kapitonov V.V."/>
            <person name="Jurka J."/>
            <person name="Genikhovich G."/>
            <person name="Grigoriev I.V."/>
            <person name="Lucas S.M."/>
            <person name="Steele R.E."/>
            <person name="Finnerty J.R."/>
            <person name="Technau U."/>
            <person name="Martindale M.Q."/>
            <person name="Rokhsar D.S."/>
        </authorList>
    </citation>
    <scope>NUCLEOTIDE SEQUENCE [LARGE SCALE GENOMIC DNA]</scope>
    <source>
        <strain evidence="12">CH2 X CH6</strain>
    </source>
</reference>
<evidence type="ECO:0000256" key="4">
    <source>
        <dbReference type="ARBA" id="ARBA00023040"/>
    </source>
</evidence>
<accession>A7T1W6</accession>
<dbReference type="OMA" id="RYIACKD"/>
<dbReference type="HOGENOM" id="CLU_009579_3_3_1"/>
<dbReference type="FunCoup" id="A7T1W6">
    <property type="interactions" value="145"/>
</dbReference>
<feature type="transmembrane region" description="Helical" evidence="9">
    <location>
        <begin position="142"/>
        <end position="161"/>
    </location>
</feature>
<proteinExistence type="inferred from homology"/>
<keyword evidence="5 9" id="KW-0472">Membrane</keyword>
<feature type="transmembrane region" description="Helical" evidence="9">
    <location>
        <begin position="239"/>
        <end position="261"/>
    </location>
</feature>
<feature type="transmembrane region" description="Helical" evidence="9">
    <location>
        <begin position="62"/>
        <end position="88"/>
    </location>
</feature>
<dbReference type="GO" id="GO:0071482">
    <property type="term" value="P:cellular response to light stimulus"/>
    <property type="evidence" value="ECO:0000318"/>
    <property type="project" value="GO_Central"/>
</dbReference>
<dbReference type="AlphaFoldDB" id="A7T1W6"/>
<dbReference type="InterPro" id="IPR050125">
    <property type="entry name" value="GPCR_opsins"/>
</dbReference>
<comment type="subcellular location">
    <subcellularLocation>
        <location evidence="1">Membrane</location>
        <topology evidence="1">Multi-pass membrane protein</topology>
    </subcellularLocation>
</comment>
<evidence type="ECO:0000256" key="1">
    <source>
        <dbReference type="ARBA" id="ARBA00004141"/>
    </source>
</evidence>
<evidence type="ECO:0000313" key="12">
    <source>
        <dbReference type="Proteomes" id="UP000001593"/>
    </source>
</evidence>
<dbReference type="SUPFAM" id="SSF81321">
    <property type="entry name" value="Family A G protein-coupled receptor-like"/>
    <property type="match status" value="1"/>
</dbReference>
<dbReference type="InterPro" id="IPR000276">
    <property type="entry name" value="GPCR_Rhodpsn"/>
</dbReference>
<dbReference type="PRINTS" id="PR00237">
    <property type="entry name" value="GPCRRHODOPSN"/>
</dbReference>
<dbReference type="GO" id="GO:0007602">
    <property type="term" value="P:phototransduction"/>
    <property type="evidence" value="ECO:0000318"/>
    <property type="project" value="GO_Central"/>
</dbReference>
<protein>
    <recommendedName>
        <fullName evidence="10">G-protein coupled receptors family 1 profile domain-containing protein</fullName>
    </recommendedName>
</protein>
<evidence type="ECO:0000256" key="3">
    <source>
        <dbReference type="ARBA" id="ARBA00022989"/>
    </source>
</evidence>
<evidence type="ECO:0000256" key="9">
    <source>
        <dbReference type="SAM" id="Phobius"/>
    </source>
</evidence>
<keyword evidence="6 8" id="KW-0675">Receptor</keyword>
<dbReference type="InParanoid" id="A7T1W6"/>
<keyword evidence="7 8" id="KW-0807">Transducer</keyword>
<dbReference type="PANTHER" id="PTHR24240">
    <property type="entry name" value="OPSIN"/>
    <property type="match status" value="1"/>
</dbReference>
<feature type="transmembrane region" description="Helical" evidence="9">
    <location>
        <begin position="273"/>
        <end position="294"/>
    </location>
</feature>
<dbReference type="GO" id="GO:0005886">
    <property type="term" value="C:plasma membrane"/>
    <property type="evidence" value="ECO:0000318"/>
    <property type="project" value="GO_Central"/>
</dbReference>
<feature type="transmembrane region" description="Helical" evidence="9">
    <location>
        <begin position="100"/>
        <end position="121"/>
    </location>
</feature>
<dbReference type="FunFam" id="1.20.1070.10:FF:000392">
    <property type="entry name" value="Predicted protein"/>
    <property type="match status" value="1"/>
</dbReference>
<dbReference type="InterPro" id="IPR017452">
    <property type="entry name" value="GPCR_Rhodpsn_7TM"/>
</dbReference>
<dbReference type="PROSITE" id="PS50262">
    <property type="entry name" value="G_PROTEIN_RECEP_F1_2"/>
    <property type="match status" value="1"/>
</dbReference>
<dbReference type="CDD" id="cd00637">
    <property type="entry name" value="7tm_classA_rhodopsin-like"/>
    <property type="match status" value="1"/>
</dbReference>
<organism evidence="11 12">
    <name type="scientific">Nematostella vectensis</name>
    <name type="common">Starlet sea anemone</name>
    <dbReference type="NCBI Taxonomy" id="45351"/>
    <lineage>
        <taxon>Eukaryota</taxon>
        <taxon>Metazoa</taxon>
        <taxon>Cnidaria</taxon>
        <taxon>Anthozoa</taxon>
        <taxon>Hexacorallia</taxon>
        <taxon>Actiniaria</taxon>
        <taxon>Edwardsiidae</taxon>
        <taxon>Nematostella</taxon>
    </lineage>
</organism>
<dbReference type="SMART" id="SM01381">
    <property type="entry name" value="7TM_GPCR_Srsx"/>
    <property type="match status" value="1"/>
</dbReference>
<dbReference type="GO" id="GO:0007186">
    <property type="term" value="P:G protein-coupled receptor signaling pathway"/>
    <property type="evidence" value="ECO:0000318"/>
    <property type="project" value="GO_Central"/>
</dbReference>
<dbReference type="Proteomes" id="UP000001593">
    <property type="component" value="Unassembled WGS sequence"/>
</dbReference>
<evidence type="ECO:0000256" key="8">
    <source>
        <dbReference type="RuleBase" id="RU000688"/>
    </source>
</evidence>
<feature type="domain" description="G-protein coupled receptors family 1 profile" evidence="10">
    <location>
        <begin position="42"/>
        <end position="291"/>
    </location>
</feature>
<dbReference type="STRING" id="45351.A7T1W6"/>
<keyword evidence="12" id="KW-1185">Reference proteome</keyword>
<evidence type="ECO:0000313" key="11">
    <source>
        <dbReference type="EMBL" id="EDO30050.1"/>
    </source>
</evidence>
<dbReference type="PhylomeDB" id="A7T1W6"/>
<sequence>MNQSSIETGLNRLQDQLSSRGTARKVIETLVFIALYAVGLIGNFLVLFIVNKKRKEGKMIYLFIGALAISDIFLLTSFAVFSSPAIVLGKWPFPEIVCQLHGFCIIYLGTASLLLMAITALNRYFRVLGTKYYHRLFTTKRTILLILGAWVFATITPIQYLSSGERYIFNPGKCICFMRHKVKASSLYGYVIVFIPIFVIIVCYYKIFKLARSHQVSFQQNSKGIGGPSIHDINITRTLFLTVVGCLCCWTPVLIIDIIDFVQGEFSLPREAYYFYSCVGSSSSVINPFIYGALNPMFREEYKRIMPCGYRNTEVQHMATVPKLVFPSRHIKNADLRNGPNEVEFIHLRYIACKDGTM</sequence>
<evidence type="ECO:0000256" key="2">
    <source>
        <dbReference type="ARBA" id="ARBA00022692"/>
    </source>
</evidence>
<dbReference type="GO" id="GO:0008020">
    <property type="term" value="F:G protein-coupled photoreceptor activity"/>
    <property type="evidence" value="ECO:0000318"/>
    <property type="project" value="GO_Central"/>
</dbReference>
<comment type="similarity">
    <text evidence="8">Belongs to the G-protein coupled receptor 1 family.</text>
</comment>
<keyword evidence="3 9" id="KW-1133">Transmembrane helix</keyword>
<keyword evidence="4 8" id="KW-0297">G-protein coupled receptor</keyword>
<feature type="transmembrane region" description="Helical" evidence="9">
    <location>
        <begin position="30"/>
        <end position="50"/>
    </location>
</feature>
<name>A7T1W6_NEMVE</name>